<keyword evidence="6 14" id="KW-0479">Metal-binding</keyword>
<feature type="binding site" description="covalent" evidence="16">
    <location>
        <position position="68"/>
    </location>
    <ligand>
        <name>heme c</name>
        <dbReference type="ChEBI" id="CHEBI:61717"/>
        <label>1</label>
    </ligand>
</feature>
<evidence type="ECO:0000256" key="1">
    <source>
        <dbReference type="ARBA" id="ARBA00004418"/>
    </source>
</evidence>
<dbReference type="RefSeq" id="WP_126072000.1">
    <property type="nucleotide sequence ID" value="NZ_CP051166.1"/>
</dbReference>
<proteinExistence type="inferred from homology"/>
<evidence type="ECO:0000256" key="6">
    <source>
        <dbReference type="ARBA" id="ARBA00022723"/>
    </source>
</evidence>
<comment type="caution">
    <text evidence="20">The sequence shown here is derived from an EMBL/GenBank/DDBJ whole genome shotgun (WGS) entry which is preliminary data.</text>
</comment>
<organism evidence="20 21">
    <name type="scientific">Massilia atriviolacea</name>
    <dbReference type="NCBI Taxonomy" id="2495579"/>
    <lineage>
        <taxon>Bacteria</taxon>
        <taxon>Pseudomonadati</taxon>
        <taxon>Pseudomonadota</taxon>
        <taxon>Betaproteobacteria</taxon>
        <taxon>Burkholderiales</taxon>
        <taxon>Oxalobacteraceae</taxon>
        <taxon>Telluria group</taxon>
        <taxon>Massilia</taxon>
    </lineage>
</organism>
<dbReference type="SUPFAM" id="SSF46626">
    <property type="entry name" value="Cytochrome c"/>
    <property type="match status" value="2"/>
</dbReference>
<evidence type="ECO:0000256" key="5">
    <source>
        <dbReference type="ARBA" id="ARBA00022679"/>
    </source>
</evidence>
<comment type="catalytic activity">
    <reaction evidence="13 14">
        <text>S-sulfanyl-L-cysteinyl-[SoxY protein] + thiosulfate + 2 Fe(III)-[cytochrome c] = S-(2-sulfodisulfanyl)-L-cysteinyl-[SoxY protein] + 2 Fe(II)-[cytochrome c] + 2 H(+)</text>
        <dbReference type="Rhea" id="RHEA:51224"/>
        <dbReference type="Rhea" id="RHEA-COMP:10350"/>
        <dbReference type="Rhea" id="RHEA-COMP:14399"/>
        <dbReference type="Rhea" id="RHEA-COMP:14689"/>
        <dbReference type="Rhea" id="RHEA-COMP:14690"/>
        <dbReference type="ChEBI" id="CHEBI:15378"/>
        <dbReference type="ChEBI" id="CHEBI:29033"/>
        <dbReference type="ChEBI" id="CHEBI:29034"/>
        <dbReference type="ChEBI" id="CHEBI:33542"/>
        <dbReference type="ChEBI" id="CHEBI:61963"/>
        <dbReference type="ChEBI" id="CHEBI:140664"/>
        <dbReference type="EC" id="2.8.5.2"/>
    </reaction>
</comment>
<name>A0A430HSW0_9BURK</name>
<dbReference type="GO" id="GO:0070069">
    <property type="term" value="C:cytochrome complex"/>
    <property type="evidence" value="ECO:0007669"/>
    <property type="project" value="InterPro"/>
</dbReference>
<comment type="cofactor">
    <cofactor evidence="16">
        <name>heme</name>
        <dbReference type="ChEBI" id="CHEBI:30413"/>
    </cofactor>
    <text evidence="16">Binds 2 heme groups per subunit.</text>
</comment>
<evidence type="ECO:0000256" key="14">
    <source>
        <dbReference type="PIRNR" id="PIRNR038455"/>
    </source>
</evidence>
<dbReference type="GO" id="GO:0046872">
    <property type="term" value="F:metal ion binding"/>
    <property type="evidence" value="ECO:0007669"/>
    <property type="project" value="UniProtKB-KW"/>
</dbReference>
<comment type="subunit">
    <text evidence="2 14">Heterodimer of SoxA and SoxX.</text>
</comment>
<keyword evidence="3 14" id="KW-0813">Transport</keyword>
<dbReference type="AlphaFoldDB" id="A0A430HSW0"/>
<dbReference type="Pfam" id="PF21342">
    <property type="entry name" value="SoxA-TsdA_cyt-c"/>
    <property type="match status" value="1"/>
</dbReference>
<evidence type="ECO:0000256" key="7">
    <source>
        <dbReference type="ARBA" id="ARBA00022729"/>
    </source>
</evidence>
<evidence type="ECO:0000256" key="18">
    <source>
        <dbReference type="SAM" id="SignalP"/>
    </source>
</evidence>
<reference evidence="20 21" key="1">
    <citation type="submission" date="2018-12" db="EMBL/GenBank/DDBJ databases">
        <authorList>
            <person name="Yang E."/>
        </authorList>
    </citation>
    <scope>NUCLEOTIDE SEQUENCE [LARGE SCALE GENOMIC DNA]</scope>
    <source>
        <strain evidence="20 21">SOD</strain>
    </source>
</reference>
<dbReference type="NCBIfam" id="TIGR04484">
    <property type="entry name" value="thiosulf_SoxA"/>
    <property type="match status" value="1"/>
</dbReference>
<dbReference type="Proteomes" id="UP000278085">
    <property type="component" value="Unassembled WGS sequence"/>
</dbReference>
<gene>
    <name evidence="20" type="primary">soxA</name>
    <name evidence="20" type="ORF">EJB06_00260</name>
</gene>
<feature type="domain" description="Cytochrome c" evidence="19">
    <location>
        <begin position="49"/>
        <end position="146"/>
    </location>
</feature>
<dbReference type="Gene3D" id="1.10.760.10">
    <property type="entry name" value="Cytochrome c-like domain"/>
    <property type="match status" value="2"/>
</dbReference>
<dbReference type="GO" id="GO:0042597">
    <property type="term" value="C:periplasmic space"/>
    <property type="evidence" value="ECO:0007669"/>
    <property type="project" value="UniProtKB-SubCell"/>
</dbReference>
<comment type="catalytic activity">
    <reaction evidence="12 14">
        <text>L-cysteinyl-[SoxY protein] + thiosulfate + 2 Fe(III)-[cytochrome c] = S-sulfosulfanyl-L-cysteinyl-[SoxY protein] + 2 Fe(II)-[cytochrome c] + 2 H(+)</text>
        <dbReference type="Rhea" id="RHEA:56720"/>
        <dbReference type="Rhea" id="RHEA-COMP:10350"/>
        <dbReference type="Rhea" id="RHEA-COMP:14328"/>
        <dbReference type="Rhea" id="RHEA-COMP:14399"/>
        <dbReference type="Rhea" id="RHEA-COMP:14691"/>
        <dbReference type="ChEBI" id="CHEBI:15378"/>
        <dbReference type="ChEBI" id="CHEBI:29033"/>
        <dbReference type="ChEBI" id="CHEBI:29034"/>
        <dbReference type="ChEBI" id="CHEBI:29950"/>
        <dbReference type="ChEBI" id="CHEBI:33542"/>
        <dbReference type="ChEBI" id="CHEBI:139321"/>
        <dbReference type="EC" id="2.8.5.2"/>
    </reaction>
</comment>
<evidence type="ECO:0000256" key="13">
    <source>
        <dbReference type="ARBA" id="ARBA00048423"/>
    </source>
</evidence>
<dbReference type="OrthoDB" id="9808312at2"/>
<feature type="binding site" description="axial binding residue" evidence="17">
    <location>
        <position position="181"/>
    </location>
    <ligand>
        <name>heme c</name>
        <dbReference type="ChEBI" id="CHEBI:61717"/>
        <label>2</label>
    </ligand>
    <ligandPart>
        <name>Fe</name>
        <dbReference type="ChEBI" id="CHEBI:18248"/>
    </ligandPart>
</feature>
<accession>A0A430HSW0</accession>
<evidence type="ECO:0000256" key="9">
    <source>
        <dbReference type="ARBA" id="ARBA00022982"/>
    </source>
</evidence>
<evidence type="ECO:0000256" key="8">
    <source>
        <dbReference type="ARBA" id="ARBA00022764"/>
    </source>
</evidence>
<evidence type="ECO:0000256" key="11">
    <source>
        <dbReference type="ARBA" id="ARBA00025746"/>
    </source>
</evidence>
<dbReference type="EC" id="2.8.5.2" evidence="14"/>
<evidence type="ECO:0000313" key="20">
    <source>
        <dbReference type="EMBL" id="RSZ60616.1"/>
    </source>
</evidence>
<keyword evidence="8 14" id="KW-0574">Periplasm</keyword>
<dbReference type="InterPro" id="IPR009056">
    <property type="entry name" value="Cyt_c-like_dom"/>
</dbReference>
<evidence type="ECO:0000256" key="16">
    <source>
        <dbReference type="PIRSR" id="PIRSR038455-2"/>
    </source>
</evidence>
<dbReference type="EMBL" id="RXLQ01000001">
    <property type="protein sequence ID" value="RSZ60616.1"/>
    <property type="molecule type" value="Genomic_DNA"/>
</dbReference>
<keyword evidence="10 14" id="KW-0408">Iron</keyword>
<feature type="binding site" description="covalent" evidence="16">
    <location>
        <position position="177"/>
    </location>
    <ligand>
        <name>heme c</name>
        <dbReference type="ChEBI" id="CHEBI:61717"/>
        <label>2</label>
    </ligand>
</feature>
<evidence type="ECO:0000313" key="21">
    <source>
        <dbReference type="Proteomes" id="UP000278085"/>
    </source>
</evidence>
<comment type="subcellular location">
    <subcellularLocation>
        <location evidence="1 14">Periplasm</location>
    </subcellularLocation>
</comment>
<keyword evidence="4 14" id="KW-0349">Heme</keyword>
<dbReference type="PIRSF" id="PIRSF038455">
    <property type="entry name" value="SoxA"/>
    <property type="match status" value="1"/>
</dbReference>
<dbReference type="InterPro" id="IPR036909">
    <property type="entry name" value="Cyt_c-like_dom_sf"/>
</dbReference>
<feature type="binding site" description="axial binding residue" evidence="17">
    <location>
        <position position="104"/>
    </location>
    <ligand>
        <name>heme c</name>
        <dbReference type="ChEBI" id="CHEBI:61717"/>
        <label>1</label>
    </ligand>
    <ligandPart>
        <name>Fe</name>
        <dbReference type="ChEBI" id="CHEBI:18248"/>
    </ligandPart>
</feature>
<dbReference type="GO" id="GO:0020037">
    <property type="term" value="F:heme binding"/>
    <property type="evidence" value="ECO:0007669"/>
    <property type="project" value="InterPro"/>
</dbReference>
<keyword evidence="7 18" id="KW-0732">Signal</keyword>
<dbReference type="GO" id="GO:0016740">
    <property type="term" value="F:transferase activity"/>
    <property type="evidence" value="ECO:0007669"/>
    <property type="project" value="UniProtKB-KW"/>
</dbReference>
<feature type="binding site" description="axial binding residue" evidence="17">
    <location>
        <position position="229"/>
    </location>
    <ligand>
        <name>heme c</name>
        <dbReference type="ChEBI" id="CHEBI:61717"/>
        <label>2</label>
    </ligand>
    <ligandPart>
        <name>Fe</name>
        <dbReference type="ChEBI" id="CHEBI:18248"/>
    </ligandPart>
</feature>
<evidence type="ECO:0000256" key="4">
    <source>
        <dbReference type="ARBA" id="ARBA00022617"/>
    </source>
</evidence>
<evidence type="ECO:0000256" key="10">
    <source>
        <dbReference type="ARBA" id="ARBA00023004"/>
    </source>
</evidence>
<feature type="signal peptide" evidence="18">
    <location>
        <begin position="1"/>
        <end position="22"/>
    </location>
</feature>
<evidence type="ECO:0000256" key="12">
    <source>
        <dbReference type="ARBA" id="ARBA00048077"/>
    </source>
</evidence>
<evidence type="ECO:0000256" key="17">
    <source>
        <dbReference type="PIRSR" id="PIRSR038455-3"/>
    </source>
</evidence>
<feature type="binding site" description="covalent" evidence="16">
    <location>
        <position position="180"/>
    </location>
    <ligand>
        <name>heme c</name>
        <dbReference type="ChEBI" id="CHEBI:61717"/>
        <label>2</label>
    </ligand>
</feature>
<keyword evidence="21" id="KW-1185">Reference proteome</keyword>
<keyword evidence="9 14" id="KW-0249">Electron transport</keyword>
<protein>
    <recommendedName>
        <fullName evidence="14">SoxAX cytochrome complex subunit A</fullName>
        <ecNumber evidence="14">2.8.5.2</ecNumber>
    </recommendedName>
    <alternativeName>
        <fullName evidence="14">Protein SoxA</fullName>
    </alternativeName>
    <alternativeName>
        <fullName evidence="14">Sulfur oxidizing protein A</fullName>
    </alternativeName>
    <alternativeName>
        <fullName evidence="14">Thiosulfate-oxidizing multienzyme system protein SoxA</fullName>
    </alternativeName>
</protein>
<sequence>MIKQRTAVLAVGLLATMSAVLAQTSSTDEIAKYRQMLADGNPAELWEMRGEELWKTRAGPNKVSLEQCDFGKGAGVLKGAYAELPRYFRDVNKVMDLEQRLVHCRVTLQGLSPAEAVKTPFGAAGKKSDIEALVSYISAESRGMKMAVSSAHPMEQRAYETGKQLFFYRGGSHDFSCATCHSVDGQRIRLQELPNILNPINAQAAYTTWPAYRVSQGEVRTMQHRLADCFRQQRFPEPLYASDALTAVTMFLAKNANGGVYAGPALKR</sequence>
<evidence type="ECO:0000256" key="2">
    <source>
        <dbReference type="ARBA" id="ARBA00011530"/>
    </source>
</evidence>
<feature type="chain" id="PRO_5019031950" description="SoxAX cytochrome complex subunit A" evidence="18">
    <location>
        <begin position="23"/>
        <end position="268"/>
    </location>
</feature>
<evidence type="ECO:0000256" key="3">
    <source>
        <dbReference type="ARBA" id="ARBA00022448"/>
    </source>
</evidence>
<dbReference type="GO" id="GO:0016669">
    <property type="term" value="F:oxidoreductase activity, acting on a sulfur group of donors, cytochrome as acceptor"/>
    <property type="evidence" value="ECO:0007669"/>
    <property type="project" value="InterPro"/>
</dbReference>
<keyword evidence="5 14" id="KW-0808">Transferase</keyword>
<dbReference type="GO" id="GO:0019417">
    <property type="term" value="P:sulfur oxidation"/>
    <property type="evidence" value="ECO:0007669"/>
    <property type="project" value="InterPro"/>
</dbReference>
<evidence type="ECO:0000259" key="19">
    <source>
        <dbReference type="Pfam" id="PF21342"/>
    </source>
</evidence>
<comment type="similarity">
    <text evidence="11 14">Belongs to the SoxA family.</text>
</comment>
<dbReference type="GO" id="GO:0009055">
    <property type="term" value="F:electron transfer activity"/>
    <property type="evidence" value="ECO:0007669"/>
    <property type="project" value="InterPro"/>
</dbReference>
<evidence type="ECO:0000256" key="15">
    <source>
        <dbReference type="PIRSR" id="PIRSR038455-1"/>
    </source>
</evidence>
<feature type="active site" description="Cysteine persulfide intermediate" evidence="15">
    <location>
        <position position="229"/>
    </location>
</feature>
<feature type="binding site" evidence="16">
    <location>
        <position position="225"/>
    </location>
    <ligand>
        <name>substrate</name>
    </ligand>
</feature>
<dbReference type="InterPro" id="IPR025710">
    <property type="entry name" value="SoxA"/>
</dbReference>